<dbReference type="PANTHER" id="PTHR38588:SF1">
    <property type="entry name" value="BLL0334 PROTEIN"/>
    <property type="match status" value="1"/>
</dbReference>
<gene>
    <name evidence="2" type="ORF">HF526_32365</name>
</gene>
<dbReference type="RefSeq" id="WP_169385467.1">
    <property type="nucleotide sequence ID" value="NZ_JAAXLA010000111.1"/>
</dbReference>
<sequence length="198" mass="20960">MKLREEFEVPESVGAVWDFFERHDRVAQCLPGVEDVTVVDADNVTVRATQSLGPMTATFEARVRITDRVPKQVIRFTTTGRSVRGAVGNVRADIEARLHEGAGGTRIVVDADIALAGALGSVGQKVVAKQAGKVTAAFAQNLQQALQGGGRPALTAAPAAARAELAEMRPDPWSRIAAVLGAVSVLLSAAALIRSRRR</sequence>
<proteinExistence type="predicted"/>
<comment type="caution">
    <text evidence="2">The sequence shown here is derived from an EMBL/GenBank/DDBJ whole genome shotgun (WGS) entry which is preliminary data.</text>
</comment>
<dbReference type="InterPro" id="IPR023393">
    <property type="entry name" value="START-like_dom_sf"/>
</dbReference>
<dbReference type="PANTHER" id="PTHR38588">
    <property type="entry name" value="BLL0334 PROTEIN"/>
    <property type="match status" value="1"/>
</dbReference>
<dbReference type="Gene3D" id="3.30.530.20">
    <property type="match status" value="1"/>
</dbReference>
<dbReference type="Pfam" id="PF06240">
    <property type="entry name" value="COXG"/>
    <property type="match status" value="1"/>
</dbReference>
<keyword evidence="3" id="KW-1185">Reference proteome</keyword>
<keyword evidence="1" id="KW-0812">Transmembrane</keyword>
<evidence type="ECO:0008006" key="4">
    <source>
        <dbReference type="Google" id="ProtNLM"/>
    </source>
</evidence>
<dbReference type="SUPFAM" id="SSF55961">
    <property type="entry name" value="Bet v1-like"/>
    <property type="match status" value="1"/>
</dbReference>
<evidence type="ECO:0000313" key="2">
    <source>
        <dbReference type="EMBL" id="NMI01958.1"/>
    </source>
</evidence>
<protein>
    <recommendedName>
        <fullName evidence="4">Carbon monoxide dehydrogenase subunit G</fullName>
    </recommendedName>
</protein>
<name>A0ABX1SM91_9PSEU</name>
<keyword evidence="1" id="KW-0472">Membrane</keyword>
<reference evidence="2 3" key="1">
    <citation type="submission" date="2020-04" db="EMBL/GenBank/DDBJ databases">
        <authorList>
            <person name="Klaysubun C."/>
            <person name="Duangmal K."/>
            <person name="Lipun K."/>
        </authorList>
    </citation>
    <scope>NUCLEOTIDE SEQUENCE [LARGE SCALE GENOMIC DNA]</scope>
    <source>
        <strain evidence="2 3">K10HN5</strain>
    </source>
</reference>
<dbReference type="InterPro" id="IPR010419">
    <property type="entry name" value="CO_DH_gsu"/>
</dbReference>
<feature type="transmembrane region" description="Helical" evidence="1">
    <location>
        <begin position="173"/>
        <end position="193"/>
    </location>
</feature>
<dbReference type="EMBL" id="JAAXLA010000111">
    <property type="protein sequence ID" value="NMI01958.1"/>
    <property type="molecule type" value="Genomic_DNA"/>
</dbReference>
<evidence type="ECO:0000256" key="1">
    <source>
        <dbReference type="SAM" id="Phobius"/>
    </source>
</evidence>
<keyword evidence="1" id="KW-1133">Transmembrane helix</keyword>
<evidence type="ECO:0000313" key="3">
    <source>
        <dbReference type="Proteomes" id="UP000820669"/>
    </source>
</evidence>
<dbReference type="Proteomes" id="UP000820669">
    <property type="component" value="Unassembled WGS sequence"/>
</dbReference>
<accession>A0ABX1SM91</accession>
<organism evidence="2 3">
    <name type="scientific">Pseudonocardia acidicola</name>
    <dbReference type="NCBI Taxonomy" id="2724939"/>
    <lineage>
        <taxon>Bacteria</taxon>
        <taxon>Bacillati</taxon>
        <taxon>Actinomycetota</taxon>
        <taxon>Actinomycetes</taxon>
        <taxon>Pseudonocardiales</taxon>
        <taxon>Pseudonocardiaceae</taxon>
        <taxon>Pseudonocardia</taxon>
    </lineage>
</organism>